<evidence type="ECO:0000313" key="15">
    <source>
        <dbReference type="Proteomes" id="UP000034338"/>
    </source>
</evidence>
<evidence type="ECO:0000256" key="10">
    <source>
        <dbReference type="ARBA" id="ARBA00038276"/>
    </source>
</evidence>
<dbReference type="PANTHER" id="PTHR33571:SF19">
    <property type="entry name" value="PROTEIN ADENYLYLTRANSFERASE MJ0128-RELATED"/>
    <property type="match status" value="1"/>
</dbReference>
<keyword evidence="5" id="KW-0479">Metal-binding</keyword>
<dbReference type="AlphaFoldDB" id="A0A0F8MLG5"/>
<dbReference type="CDD" id="cd05403">
    <property type="entry name" value="NT_KNTase_like"/>
    <property type="match status" value="1"/>
</dbReference>
<dbReference type="Gene3D" id="3.30.460.10">
    <property type="entry name" value="Beta Polymerase, domain 2"/>
    <property type="match status" value="1"/>
</dbReference>
<evidence type="ECO:0000259" key="13">
    <source>
        <dbReference type="Pfam" id="PF01909"/>
    </source>
</evidence>
<evidence type="ECO:0000256" key="8">
    <source>
        <dbReference type="ARBA" id="ARBA00022842"/>
    </source>
</evidence>
<dbReference type="GO" id="GO:0046872">
    <property type="term" value="F:metal ion binding"/>
    <property type="evidence" value="ECO:0007669"/>
    <property type="project" value="UniProtKB-KW"/>
</dbReference>
<keyword evidence="8" id="KW-0460">Magnesium</keyword>
<evidence type="ECO:0000256" key="5">
    <source>
        <dbReference type="ARBA" id="ARBA00022723"/>
    </source>
</evidence>
<comment type="catalytic activity">
    <reaction evidence="11">
        <text>O-(5'-adenylyl)-L-tyrosyl-[protein] + ATP = O-[5'-(adenylyl-(5'-&gt;3')-adenylyl)]-L-tyrosyl-[protein] + diphosphate</text>
        <dbReference type="Rhea" id="RHEA:66528"/>
        <dbReference type="Rhea" id="RHEA-COMP:13846"/>
        <dbReference type="Rhea" id="RHEA-COMP:17046"/>
        <dbReference type="ChEBI" id="CHEBI:30616"/>
        <dbReference type="ChEBI" id="CHEBI:33019"/>
        <dbReference type="ChEBI" id="CHEBI:83624"/>
        <dbReference type="ChEBI" id="CHEBI:167160"/>
    </reaction>
</comment>
<accession>A0A0F8MLG5</accession>
<dbReference type="PATRIC" id="fig|2209.81.peg.2316"/>
<sequence>MKLQGNQREVDIYIKKLQGMLPELKKKYPIKYIGVFGSYVRGEQSASSDLDILVEFNGSITLLGYARLENELSDKLGIKVDLVSKTALKPRIGKHILLEVVEI</sequence>
<evidence type="ECO:0000256" key="7">
    <source>
        <dbReference type="ARBA" id="ARBA00022840"/>
    </source>
</evidence>
<dbReference type="InterPro" id="IPR002934">
    <property type="entry name" value="Polymerase_NTP_transf_dom"/>
</dbReference>
<keyword evidence="3" id="KW-0808">Transferase</keyword>
<protein>
    <recommendedName>
        <fullName evidence="9">protein adenylyltransferase</fullName>
        <ecNumber evidence="9">2.7.7.108</ecNumber>
    </recommendedName>
</protein>
<keyword evidence="6" id="KW-0547">Nucleotide-binding</keyword>
<dbReference type="GO" id="GO:0070733">
    <property type="term" value="F:AMPylase activity"/>
    <property type="evidence" value="ECO:0007669"/>
    <property type="project" value="UniProtKB-EC"/>
</dbReference>
<evidence type="ECO:0000256" key="2">
    <source>
        <dbReference type="ARBA" id="ARBA00022649"/>
    </source>
</evidence>
<dbReference type="RefSeq" id="WP_048045412.1">
    <property type="nucleotide sequence ID" value="NZ_JJQF01000098.1"/>
</dbReference>
<evidence type="ECO:0000313" key="14">
    <source>
        <dbReference type="EMBL" id="KKH29350.1"/>
    </source>
</evidence>
<evidence type="ECO:0000256" key="9">
    <source>
        <dbReference type="ARBA" id="ARBA00034531"/>
    </source>
</evidence>
<dbReference type="GO" id="GO:0005524">
    <property type="term" value="F:ATP binding"/>
    <property type="evidence" value="ECO:0007669"/>
    <property type="project" value="UniProtKB-KW"/>
</dbReference>
<keyword evidence="7" id="KW-0067">ATP-binding</keyword>
<dbReference type="InterPro" id="IPR052038">
    <property type="entry name" value="Type-VII_TA_antitoxin"/>
</dbReference>
<organism evidence="14 15">
    <name type="scientific">Methanosarcina mazei</name>
    <name type="common">Methanosarcina frisia</name>
    <dbReference type="NCBI Taxonomy" id="2209"/>
    <lineage>
        <taxon>Archaea</taxon>
        <taxon>Methanobacteriati</taxon>
        <taxon>Methanobacteriota</taxon>
        <taxon>Stenosarchaea group</taxon>
        <taxon>Methanomicrobia</taxon>
        <taxon>Methanosarcinales</taxon>
        <taxon>Methanosarcinaceae</taxon>
        <taxon>Methanosarcina</taxon>
    </lineage>
</organism>
<evidence type="ECO:0000256" key="1">
    <source>
        <dbReference type="ARBA" id="ARBA00001946"/>
    </source>
</evidence>
<dbReference type="PANTHER" id="PTHR33571">
    <property type="entry name" value="SSL8005 PROTEIN"/>
    <property type="match status" value="1"/>
</dbReference>
<dbReference type="EMBL" id="JJQF01000098">
    <property type="protein sequence ID" value="KKH29350.1"/>
    <property type="molecule type" value="Genomic_DNA"/>
</dbReference>
<dbReference type="Proteomes" id="UP000034338">
    <property type="component" value="Unassembled WGS sequence"/>
</dbReference>
<name>A0A0F8MLG5_METMZ</name>
<feature type="domain" description="Polymerase nucleotidyl transferase" evidence="13">
    <location>
        <begin position="20"/>
        <end position="94"/>
    </location>
</feature>
<dbReference type="SUPFAM" id="SSF81301">
    <property type="entry name" value="Nucleotidyltransferase"/>
    <property type="match status" value="1"/>
</dbReference>
<comment type="cofactor">
    <cofactor evidence="1">
        <name>Mg(2+)</name>
        <dbReference type="ChEBI" id="CHEBI:18420"/>
    </cofactor>
</comment>
<evidence type="ECO:0000256" key="6">
    <source>
        <dbReference type="ARBA" id="ARBA00022741"/>
    </source>
</evidence>
<keyword evidence="4" id="KW-0548">Nucleotidyltransferase</keyword>
<comment type="caution">
    <text evidence="14">The sequence shown here is derived from an EMBL/GenBank/DDBJ whole genome shotgun (WGS) entry which is preliminary data.</text>
</comment>
<dbReference type="EC" id="2.7.7.108" evidence="9"/>
<dbReference type="InterPro" id="IPR043519">
    <property type="entry name" value="NT_sf"/>
</dbReference>
<evidence type="ECO:0000256" key="4">
    <source>
        <dbReference type="ARBA" id="ARBA00022695"/>
    </source>
</evidence>
<reference evidence="14 15" key="1">
    <citation type="journal article" date="2015" name="ISME J.">
        <title>Genomic and phenotypic differentiation among Methanosarcina mazei populations from Columbia River sediment.</title>
        <authorList>
            <person name="Youngblut N.D."/>
            <person name="Wirth J.S."/>
            <person name="Henriksen J.R."/>
            <person name="Smith M."/>
            <person name="Simon H."/>
            <person name="Metcalf W.W."/>
            <person name="Whitaker R.J."/>
        </authorList>
    </citation>
    <scope>NUCLEOTIDE SEQUENCE [LARGE SCALE GENOMIC DNA]</scope>
    <source>
        <strain evidence="14 15">1.H.A.0.1</strain>
    </source>
</reference>
<evidence type="ECO:0000256" key="11">
    <source>
        <dbReference type="ARBA" id="ARBA00047518"/>
    </source>
</evidence>
<comment type="catalytic activity">
    <reaction evidence="12">
        <text>L-tyrosyl-[protein] + ATP = O-(5'-adenylyl)-L-tyrosyl-[protein] + diphosphate</text>
        <dbReference type="Rhea" id="RHEA:54288"/>
        <dbReference type="Rhea" id="RHEA-COMP:10136"/>
        <dbReference type="Rhea" id="RHEA-COMP:13846"/>
        <dbReference type="ChEBI" id="CHEBI:30616"/>
        <dbReference type="ChEBI" id="CHEBI:33019"/>
        <dbReference type="ChEBI" id="CHEBI:46858"/>
        <dbReference type="ChEBI" id="CHEBI:83624"/>
        <dbReference type="EC" id="2.7.7.108"/>
    </reaction>
</comment>
<evidence type="ECO:0000256" key="12">
    <source>
        <dbReference type="ARBA" id="ARBA00048696"/>
    </source>
</evidence>
<proteinExistence type="inferred from homology"/>
<dbReference type="Pfam" id="PF01909">
    <property type="entry name" value="NTP_transf_2"/>
    <property type="match status" value="1"/>
</dbReference>
<evidence type="ECO:0000256" key="3">
    <source>
        <dbReference type="ARBA" id="ARBA00022679"/>
    </source>
</evidence>
<gene>
    <name evidence="14" type="ORF">DU37_10720</name>
</gene>
<comment type="similarity">
    <text evidence="10">Belongs to the MntA antitoxin family.</text>
</comment>
<keyword evidence="2" id="KW-1277">Toxin-antitoxin system</keyword>